<evidence type="ECO:0008006" key="5">
    <source>
        <dbReference type="Google" id="ProtNLM"/>
    </source>
</evidence>
<dbReference type="Gene3D" id="2.30.39.10">
    <property type="entry name" value="Alpha-1-antitrypsin, domain 1"/>
    <property type="match status" value="1"/>
</dbReference>
<sequence length="113" mass="12718">MKDTLVDISIPKFFVLSEKNIASFKQNKEFYKLAASEFPEISGKPDFTASHSMIMNTFELNEEGILFQSYSFEAGTGRDIKARTSFVCSGPFLFFVFPKKENLALLAGVIDQL</sequence>
<gene>
    <name evidence="3" type="ORF">B4U80_12906</name>
</gene>
<evidence type="ECO:0000313" key="3">
    <source>
        <dbReference type="EMBL" id="RWS27030.1"/>
    </source>
</evidence>
<dbReference type="InterPro" id="IPR042178">
    <property type="entry name" value="Serpin_sf_1"/>
</dbReference>
<dbReference type="SUPFAM" id="SSF56574">
    <property type="entry name" value="Serpins"/>
    <property type="match status" value="1"/>
</dbReference>
<dbReference type="InterPro" id="IPR042185">
    <property type="entry name" value="Serpin_sf_2"/>
</dbReference>
<reference evidence="3 4" key="1">
    <citation type="journal article" date="2018" name="Gigascience">
        <title>Genomes of trombidid mites reveal novel predicted allergens and laterally-transferred genes associated with secondary metabolism.</title>
        <authorList>
            <person name="Dong X."/>
            <person name="Chaisiri K."/>
            <person name="Xia D."/>
            <person name="Armstrong S.D."/>
            <person name="Fang Y."/>
            <person name="Donnelly M.J."/>
            <person name="Kadowaki T."/>
            <person name="McGarry J.W."/>
            <person name="Darby A.C."/>
            <person name="Makepeace B.L."/>
        </authorList>
    </citation>
    <scope>NUCLEOTIDE SEQUENCE [LARGE SCALE GENOMIC DNA]</scope>
    <source>
        <strain evidence="3">UoL-UT</strain>
    </source>
</reference>
<evidence type="ECO:0000313" key="4">
    <source>
        <dbReference type="Proteomes" id="UP000288716"/>
    </source>
</evidence>
<dbReference type="EMBL" id="NCKV01002301">
    <property type="protein sequence ID" value="RWS27030.1"/>
    <property type="molecule type" value="Genomic_DNA"/>
</dbReference>
<evidence type="ECO:0000256" key="1">
    <source>
        <dbReference type="ARBA" id="ARBA00022690"/>
    </source>
</evidence>
<dbReference type="GO" id="GO:0004867">
    <property type="term" value="F:serine-type endopeptidase inhibitor activity"/>
    <property type="evidence" value="ECO:0007669"/>
    <property type="project" value="UniProtKB-KW"/>
</dbReference>
<accession>A0A443SHN6</accession>
<keyword evidence="2" id="KW-0722">Serine protease inhibitor</keyword>
<evidence type="ECO:0000256" key="2">
    <source>
        <dbReference type="ARBA" id="ARBA00022900"/>
    </source>
</evidence>
<dbReference type="InterPro" id="IPR036186">
    <property type="entry name" value="Serpin_sf"/>
</dbReference>
<dbReference type="AlphaFoldDB" id="A0A443SHN6"/>
<name>A0A443SHN6_9ACAR</name>
<keyword evidence="4" id="KW-1185">Reference proteome</keyword>
<keyword evidence="1" id="KW-0646">Protease inhibitor</keyword>
<proteinExistence type="predicted"/>
<protein>
    <recommendedName>
        <fullName evidence="5">Serpin domain-containing protein</fullName>
    </recommendedName>
</protein>
<dbReference type="Proteomes" id="UP000288716">
    <property type="component" value="Unassembled WGS sequence"/>
</dbReference>
<dbReference type="OrthoDB" id="671595at2759"/>
<comment type="caution">
    <text evidence="3">The sequence shown here is derived from an EMBL/GenBank/DDBJ whole genome shotgun (WGS) entry which is preliminary data.</text>
</comment>
<dbReference type="Gene3D" id="3.30.497.10">
    <property type="entry name" value="Antithrombin, subunit I, domain 2"/>
    <property type="match status" value="1"/>
</dbReference>
<dbReference type="VEuPathDB" id="VectorBase:LDEU005011"/>
<organism evidence="3 4">
    <name type="scientific">Leptotrombidium deliense</name>
    <dbReference type="NCBI Taxonomy" id="299467"/>
    <lineage>
        <taxon>Eukaryota</taxon>
        <taxon>Metazoa</taxon>
        <taxon>Ecdysozoa</taxon>
        <taxon>Arthropoda</taxon>
        <taxon>Chelicerata</taxon>
        <taxon>Arachnida</taxon>
        <taxon>Acari</taxon>
        <taxon>Acariformes</taxon>
        <taxon>Trombidiformes</taxon>
        <taxon>Prostigmata</taxon>
        <taxon>Anystina</taxon>
        <taxon>Parasitengona</taxon>
        <taxon>Trombiculoidea</taxon>
        <taxon>Trombiculidae</taxon>
        <taxon>Leptotrombidium</taxon>
    </lineage>
</organism>